<name>A0A1V4ISF4_9CLOT</name>
<dbReference type="InterPro" id="IPR013196">
    <property type="entry name" value="HTH_11"/>
</dbReference>
<dbReference type="PANTHER" id="PTHR34580">
    <property type="match status" value="1"/>
</dbReference>
<reference evidence="4 5" key="1">
    <citation type="submission" date="2017-03" db="EMBL/GenBank/DDBJ databases">
        <title>Genome sequence of Clostridium oryzae DSM 28571.</title>
        <authorList>
            <person name="Poehlein A."/>
            <person name="Daniel R."/>
        </authorList>
    </citation>
    <scope>NUCLEOTIDE SEQUENCE [LARGE SCALE GENOMIC DNA]</scope>
    <source>
        <strain evidence="4 5">DSM 28571</strain>
    </source>
</reference>
<dbReference type="PROSITE" id="PS51000">
    <property type="entry name" value="HTH_DEOR_2"/>
    <property type="match status" value="1"/>
</dbReference>
<keyword evidence="1" id="KW-0805">Transcription regulation</keyword>
<evidence type="ECO:0000313" key="4">
    <source>
        <dbReference type="EMBL" id="OPJ62856.1"/>
    </source>
</evidence>
<dbReference type="InterPro" id="IPR051534">
    <property type="entry name" value="CBASS_pafABC_assoc_protein"/>
</dbReference>
<dbReference type="OrthoDB" id="9815009at2"/>
<accession>A0A1V4ISF4</accession>
<gene>
    <name evidence="4" type="ORF">CLORY_14800</name>
</gene>
<comment type="caution">
    <text evidence="4">The sequence shown here is derived from an EMBL/GenBank/DDBJ whole genome shotgun (WGS) entry which is preliminary data.</text>
</comment>
<dbReference type="RefSeq" id="WP_079422892.1">
    <property type="nucleotide sequence ID" value="NZ_MZGV01000012.1"/>
</dbReference>
<dbReference type="InterPro" id="IPR001034">
    <property type="entry name" value="DeoR_HTH"/>
</dbReference>
<dbReference type="Proteomes" id="UP000190080">
    <property type="component" value="Unassembled WGS sequence"/>
</dbReference>
<evidence type="ECO:0000259" key="3">
    <source>
        <dbReference type="PROSITE" id="PS51000"/>
    </source>
</evidence>
<dbReference type="AlphaFoldDB" id="A0A1V4ISF4"/>
<evidence type="ECO:0000313" key="5">
    <source>
        <dbReference type="Proteomes" id="UP000190080"/>
    </source>
</evidence>
<keyword evidence="2" id="KW-0804">Transcription</keyword>
<dbReference type="InterPro" id="IPR036388">
    <property type="entry name" value="WH-like_DNA-bd_sf"/>
</dbReference>
<dbReference type="PROSITE" id="PS52050">
    <property type="entry name" value="WYL"/>
    <property type="match status" value="1"/>
</dbReference>
<evidence type="ECO:0000256" key="2">
    <source>
        <dbReference type="ARBA" id="ARBA00023163"/>
    </source>
</evidence>
<dbReference type="Pfam" id="PF13280">
    <property type="entry name" value="WYL"/>
    <property type="match status" value="1"/>
</dbReference>
<dbReference type="STRING" id="1450648.CLORY_14800"/>
<keyword evidence="5" id="KW-1185">Reference proteome</keyword>
<dbReference type="EMBL" id="MZGV01000012">
    <property type="protein sequence ID" value="OPJ62856.1"/>
    <property type="molecule type" value="Genomic_DNA"/>
</dbReference>
<dbReference type="InterPro" id="IPR036390">
    <property type="entry name" value="WH_DNA-bd_sf"/>
</dbReference>
<dbReference type="Pfam" id="PF08279">
    <property type="entry name" value="HTH_11"/>
    <property type="match status" value="1"/>
</dbReference>
<dbReference type="InterPro" id="IPR026881">
    <property type="entry name" value="WYL_dom"/>
</dbReference>
<dbReference type="PANTHER" id="PTHR34580:SF1">
    <property type="entry name" value="PROTEIN PAFC"/>
    <property type="match status" value="1"/>
</dbReference>
<organism evidence="4 5">
    <name type="scientific">Clostridium oryzae</name>
    <dbReference type="NCBI Taxonomy" id="1450648"/>
    <lineage>
        <taxon>Bacteria</taxon>
        <taxon>Bacillati</taxon>
        <taxon>Bacillota</taxon>
        <taxon>Clostridia</taxon>
        <taxon>Eubacteriales</taxon>
        <taxon>Clostridiaceae</taxon>
        <taxon>Clostridium</taxon>
    </lineage>
</organism>
<dbReference type="Gene3D" id="1.10.10.10">
    <property type="entry name" value="Winged helix-like DNA-binding domain superfamily/Winged helix DNA-binding domain"/>
    <property type="match status" value="1"/>
</dbReference>
<feature type="domain" description="HTH deoR-type" evidence="3">
    <location>
        <begin position="2"/>
        <end position="57"/>
    </location>
</feature>
<protein>
    <submittedName>
        <fullName evidence="4">HTH domain protein</fullName>
    </submittedName>
</protein>
<dbReference type="GO" id="GO:0003700">
    <property type="term" value="F:DNA-binding transcription factor activity"/>
    <property type="evidence" value="ECO:0007669"/>
    <property type="project" value="InterPro"/>
</dbReference>
<dbReference type="SUPFAM" id="SSF46785">
    <property type="entry name" value="Winged helix' DNA-binding domain"/>
    <property type="match status" value="1"/>
</dbReference>
<evidence type="ECO:0000256" key="1">
    <source>
        <dbReference type="ARBA" id="ARBA00023015"/>
    </source>
</evidence>
<sequence length="319" mass="36924">MRLHRMISILLLVEAKGKVKAKELAAELEISVRTVYRDIDSLCEAGVPLTTDTGPNGGIHFVEGYRVGIKNMQPDEIINLYLGGMGVKADKKSDMAMKVNTALLKLQKNLSPGINENLNKIKKRFYVDDTPWWGEKRSLGNIDILLQSLWQNTKLSITYTKHNGEVSNRNIMPYGIVVKQADWYLVAYCEMNKDIRTFKCERITACKTLDDDFIFPTNFSVEEFWKRNHKQFVNECKEKEQYPVTIRLGKCFEDKLDNFQVYKVEKKDECIEAIVNMHKYEFAIGEVLDIIGCAEILAPVELRDFVKKRLQIMLKKYDF</sequence>
<proteinExistence type="predicted"/>